<name>A0A235F614_9BACL</name>
<evidence type="ECO:0000313" key="2">
    <source>
        <dbReference type="Proteomes" id="UP000215059"/>
    </source>
</evidence>
<dbReference type="EMBL" id="NOII01000046">
    <property type="protein sequence ID" value="OYD56145.1"/>
    <property type="molecule type" value="Genomic_DNA"/>
</dbReference>
<keyword evidence="2" id="KW-1185">Reference proteome</keyword>
<dbReference type="GO" id="GO:0003677">
    <property type="term" value="F:DNA binding"/>
    <property type="evidence" value="ECO:0007669"/>
    <property type="project" value="InterPro"/>
</dbReference>
<comment type="caution">
    <text evidence="1">The sequence shown here is derived from an EMBL/GenBank/DDBJ whole genome shotgun (WGS) entry which is preliminary data.</text>
</comment>
<evidence type="ECO:0008006" key="3">
    <source>
        <dbReference type="Google" id="ProtNLM"/>
    </source>
</evidence>
<organism evidence="1 2">
    <name type="scientific">Fictibacillus aquaticus</name>
    <dbReference type="NCBI Taxonomy" id="2021314"/>
    <lineage>
        <taxon>Bacteria</taxon>
        <taxon>Bacillati</taxon>
        <taxon>Bacillota</taxon>
        <taxon>Bacilli</taxon>
        <taxon>Bacillales</taxon>
        <taxon>Fictibacillaceae</taxon>
        <taxon>Fictibacillus</taxon>
    </lineage>
</organism>
<dbReference type="SUPFAM" id="SSF47413">
    <property type="entry name" value="lambda repressor-like DNA-binding domains"/>
    <property type="match status" value="1"/>
</dbReference>
<evidence type="ECO:0000313" key="1">
    <source>
        <dbReference type="EMBL" id="OYD56145.1"/>
    </source>
</evidence>
<protein>
    <recommendedName>
        <fullName evidence="3">Transcriptional regulator</fullName>
    </recommendedName>
</protein>
<dbReference type="RefSeq" id="WP_094254106.1">
    <property type="nucleotide sequence ID" value="NZ_JBHLXL010000001.1"/>
</dbReference>
<accession>A0A235F614</accession>
<sequence>MGEKQLYLSRLGLWMEKHNLHSEWLASQSGVKKSTIEMLSRTNYKKPNMLVMRKIYSSLKKVDHTIKLSDFWDVRSLKQ</sequence>
<dbReference type="Proteomes" id="UP000215059">
    <property type="component" value="Unassembled WGS sequence"/>
</dbReference>
<proteinExistence type="predicted"/>
<dbReference type="InterPro" id="IPR010982">
    <property type="entry name" value="Lambda_DNA-bd_dom_sf"/>
</dbReference>
<reference evidence="1 2" key="1">
    <citation type="submission" date="2017-07" db="EMBL/GenBank/DDBJ databases">
        <title>Fictibacillus sp. nov. GDSW-R2A3 Genome sequencing and assembly.</title>
        <authorList>
            <person name="Mayilraj S."/>
        </authorList>
    </citation>
    <scope>NUCLEOTIDE SEQUENCE [LARGE SCALE GENOMIC DNA]</scope>
    <source>
        <strain evidence="1 2">GDSW-R2A3</strain>
    </source>
</reference>
<dbReference type="AlphaFoldDB" id="A0A235F614"/>
<dbReference type="OrthoDB" id="7568952at2"/>
<dbReference type="Gene3D" id="1.10.260.40">
    <property type="entry name" value="lambda repressor-like DNA-binding domains"/>
    <property type="match status" value="1"/>
</dbReference>
<gene>
    <name evidence="1" type="ORF">CGZ90_19140</name>
</gene>